<accession>A0A2J6Q3T3</accession>
<proteinExistence type="predicted"/>
<sequence>MPLPCFRGVGVPPCKIFRSLNKTCKGHVRAREAGLLFPVQDPTTCRRQQTGPRSNYCLSEAAELSKIHCLLAKVASRWRWRGKETGRHSTLSGHLLPISKQVILSHHLETDSSRRGHNGISLPIPSFPFSSCPARKYR</sequence>
<dbReference type="Proteomes" id="UP000235672">
    <property type="component" value="Unassembled WGS sequence"/>
</dbReference>
<gene>
    <name evidence="1" type="ORF">NA56DRAFT_160681</name>
</gene>
<keyword evidence="2" id="KW-1185">Reference proteome</keyword>
<organism evidence="1 2">
    <name type="scientific">Hyaloscypha hepaticicola</name>
    <dbReference type="NCBI Taxonomy" id="2082293"/>
    <lineage>
        <taxon>Eukaryota</taxon>
        <taxon>Fungi</taxon>
        <taxon>Dikarya</taxon>
        <taxon>Ascomycota</taxon>
        <taxon>Pezizomycotina</taxon>
        <taxon>Leotiomycetes</taxon>
        <taxon>Helotiales</taxon>
        <taxon>Hyaloscyphaceae</taxon>
        <taxon>Hyaloscypha</taxon>
    </lineage>
</organism>
<evidence type="ECO:0000313" key="1">
    <source>
        <dbReference type="EMBL" id="PMD20901.1"/>
    </source>
</evidence>
<protein>
    <submittedName>
        <fullName evidence="1">Uncharacterized protein</fullName>
    </submittedName>
</protein>
<dbReference type="AlphaFoldDB" id="A0A2J6Q3T3"/>
<reference evidence="1 2" key="1">
    <citation type="submission" date="2016-05" db="EMBL/GenBank/DDBJ databases">
        <title>A degradative enzymes factory behind the ericoid mycorrhizal symbiosis.</title>
        <authorList>
            <consortium name="DOE Joint Genome Institute"/>
            <person name="Martino E."/>
            <person name="Morin E."/>
            <person name="Grelet G."/>
            <person name="Kuo A."/>
            <person name="Kohler A."/>
            <person name="Daghino S."/>
            <person name="Barry K."/>
            <person name="Choi C."/>
            <person name="Cichocki N."/>
            <person name="Clum A."/>
            <person name="Copeland A."/>
            <person name="Hainaut M."/>
            <person name="Haridas S."/>
            <person name="Labutti K."/>
            <person name="Lindquist E."/>
            <person name="Lipzen A."/>
            <person name="Khouja H.-R."/>
            <person name="Murat C."/>
            <person name="Ohm R."/>
            <person name="Olson A."/>
            <person name="Spatafora J."/>
            <person name="Veneault-Fourrey C."/>
            <person name="Henrissat B."/>
            <person name="Grigoriev I."/>
            <person name="Martin F."/>
            <person name="Perotto S."/>
        </authorList>
    </citation>
    <scope>NUCLEOTIDE SEQUENCE [LARGE SCALE GENOMIC DNA]</scope>
    <source>
        <strain evidence="1 2">UAMH 7357</strain>
    </source>
</reference>
<name>A0A2J6Q3T3_9HELO</name>
<dbReference type="EMBL" id="KZ613483">
    <property type="protein sequence ID" value="PMD20901.1"/>
    <property type="molecule type" value="Genomic_DNA"/>
</dbReference>
<evidence type="ECO:0000313" key="2">
    <source>
        <dbReference type="Proteomes" id="UP000235672"/>
    </source>
</evidence>